<proteinExistence type="inferred from homology"/>
<evidence type="ECO:0000256" key="7">
    <source>
        <dbReference type="HAMAP-Rule" id="MF_01416"/>
    </source>
</evidence>
<dbReference type="SUPFAM" id="SSF47928">
    <property type="entry name" value="N-terminal domain of the delta subunit of the F1F0-ATP synthase"/>
    <property type="match status" value="1"/>
</dbReference>
<keyword evidence="5 7" id="KW-0472">Membrane</keyword>
<evidence type="ECO:0000256" key="2">
    <source>
        <dbReference type="ARBA" id="ARBA00022448"/>
    </source>
</evidence>
<dbReference type="RefSeq" id="WP_007046781.1">
    <property type="nucleotide sequence ID" value="NZ_GG704769.1"/>
</dbReference>
<dbReference type="NCBIfam" id="TIGR01145">
    <property type="entry name" value="ATP_synt_delta"/>
    <property type="match status" value="1"/>
</dbReference>
<gene>
    <name evidence="7 8" type="primary">atpH</name>
    <name evidence="8" type="ORF">SUBVAR_05394</name>
</gene>
<dbReference type="Proteomes" id="UP000003438">
    <property type="component" value="Unassembled WGS sequence"/>
</dbReference>
<reference evidence="8" key="1">
    <citation type="submission" date="2009-12" db="EMBL/GenBank/DDBJ databases">
        <authorList>
            <person name="Weinstock G."/>
            <person name="Sodergren E."/>
            <person name="Clifton S."/>
            <person name="Fulton L."/>
            <person name="Fulton B."/>
            <person name="Courtney L."/>
            <person name="Fronick C."/>
            <person name="Harrison M."/>
            <person name="Strong C."/>
            <person name="Farmer C."/>
            <person name="Delahaunty K."/>
            <person name="Markovic C."/>
            <person name="Hall O."/>
            <person name="Minx P."/>
            <person name="Tomlinson C."/>
            <person name="Mitreva M."/>
            <person name="Nelson J."/>
            <person name="Hou S."/>
            <person name="Wollam A."/>
            <person name="Pepin K.H."/>
            <person name="Johnson M."/>
            <person name="Bhonagiri V."/>
            <person name="Nash W.E."/>
            <person name="Warren W."/>
            <person name="Chinwalla A."/>
            <person name="Mardis E.R."/>
            <person name="Wilson R.K."/>
        </authorList>
    </citation>
    <scope>NUCLEOTIDE SEQUENCE [LARGE SCALE GENOMIC DNA]</scope>
    <source>
        <strain evidence="8">DSM 15176</strain>
    </source>
</reference>
<dbReference type="AlphaFoldDB" id="D1PM36"/>
<protein>
    <recommendedName>
        <fullName evidence="7">ATP synthase subunit delta</fullName>
    </recommendedName>
    <alternativeName>
        <fullName evidence="7">ATP synthase F(1) sector subunit delta</fullName>
    </alternativeName>
    <alternativeName>
        <fullName evidence="7">F-type ATPase subunit delta</fullName>
        <shortName evidence="7">F-ATPase subunit delta</shortName>
    </alternativeName>
</protein>
<evidence type="ECO:0000256" key="5">
    <source>
        <dbReference type="ARBA" id="ARBA00023136"/>
    </source>
</evidence>
<dbReference type="STRING" id="411471.SUBVAR_05394"/>
<dbReference type="PRINTS" id="PR00125">
    <property type="entry name" value="ATPASEDELTA"/>
</dbReference>
<dbReference type="HOGENOM" id="CLU_085114_4_0_9"/>
<keyword evidence="8" id="KW-0378">Hydrolase</keyword>
<name>D1PM36_9FIRM</name>
<dbReference type="Pfam" id="PF00213">
    <property type="entry name" value="OSCP"/>
    <property type="match status" value="1"/>
</dbReference>
<dbReference type="Gene3D" id="1.10.520.20">
    <property type="entry name" value="N-terminal domain of the delta subunit of the F1F0-ATP synthase"/>
    <property type="match status" value="1"/>
</dbReference>
<keyword evidence="7" id="KW-0139">CF(1)</keyword>
<dbReference type="GO" id="GO:0005886">
    <property type="term" value="C:plasma membrane"/>
    <property type="evidence" value="ECO:0007669"/>
    <property type="project" value="UniProtKB-SubCell"/>
</dbReference>
<keyword evidence="3 7" id="KW-0375">Hydrogen ion transport</keyword>
<dbReference type="OrthoDB" id="9802471at2"/>
<dbReference type="eggNOG" id="COG0712">
    <property type="taxonomic scope" value="Bacteria"/>
</dbReference>
<keyword evidence="6 7" id="KW-0066">ATP synthesis</keyword>
<evidence type="ECO:0000256" key="4">
    <source>
        <dbReference type="ARBA" id="ARBA00023065"/>
    </source>
</evidence>
<dbReference type="HAMAP" id="MF_01416">
    <property type="entry name" value="ATP_synth_delta_bact"/>
    <property type="match status" value="1"/>
</dbReference>
<keyword evidence="4 7" id="KW-0406">Ion transport</keyword>
<evidence type="ECO:0000313" key="8">
    <source>
        <dbReference type="EMBL" id="EFB75621.1"/>
    </source>
</evidence>
<comment type="similarity">
    <text evidence="7">Belongs to the ATPase delta chain family.</text>
</comment>
<evidence type="ECO:0000256" key="6">
    <source>
        <dbReference type="ARBA" id="ARBA00023310"/>
    </source>
</evidence>
<comment type="caution">
    <text evidence="8">The sequence shown here is derived from an EMBL/GenBank/DDBJ whole genome shotgun (WGS) entry which is preliminary data.</text>
</comment>
<dbReference type="InterPro" id="IPR000711">
    <property type="entry name" value="ATPase_OSCP/dsu"/>
</dbReference>
<comment type="subcellular location">
    <subcellularLocation>
        <location evidence="7">Cell membrane</location>
        <topology evidence="7">Peripheral membrane protein</topology>
    </subcellularLocation>
    <subcellularLocation>
        <location evidence="1">Membrane</location>
    </subcellularLocation>
</comment>
<organism evidence="8 9">
    <name type="scientific">Subdoligranulum variabile DSM 15176</name>
    <dbReference type="NCBI Taxonomy" id="411471"/>
    <lineage>
        <taxon>Bacteria</taxon>
        <taxon>Bacillati</taxon>
        <taxon>Bacillota</taxon>
        <taxon>Clostridia</taxon>
        <taxon>Eubacteriales</taxon>
        <taxon>Oscillospiraceae</taxon>
        <taxon>Subdoligranulum</taxon>
    </lineage>
</organism>
<keyword evidence="9" id="KW-1185">Reference proteome</keyword>
<accession>D1PM36</accession>
<dbReference type="PANTHER" id="PTHR11910">
    <property type="entry name" value="ATP SYNTHASE DELTA CHAIN"/>
    <property type="match status" value="1"/>
</dbReference>
<dbReference type="InterPro" id="IPR026015">
    <property type="entry name" value="ATP_synth_OSCP/delta_N_sf"/>
</dbReference>
<evidence type="ECO:0000313" key="9">
    <source>
        <dbReference type="Proteomes" id="UP000003438"/>
    </source>
</evidence>
<sequence length="178" mass="19870">MTEQAKRYGSSLYELAAEESLTEPILQELILADACCKQEPSYLRLLQTPSIPKRERCALLDKAFEGMHPYVVNFLKVLCEADLIGELSGCLEAYRQQYNEEHGILEATVTSAVPLSEAEREKLIAKLEAKTGKTIHLSEKTDPSVLAGLRLDLAGERLDGTVQRRLELLREDIANVVL</sequence>
<dbReference type="GO" id="GO:0016787">
    <property type="term" value="F:hydrolase activity"/>
    <property type="evidence" value="ECO:0007669"/>
    <property type="project" value="UniProtKB-KW"/>
</dbReference>
<dbReference type="GO" id="GO:0045259">
    <property type="term" value="C:proton-transporting ATP synthase complex"/>
    <property type="evidence" value="ECO:0007669"/>
    <property type="project" value="UniProtKB-KW"/>
</dbReference>
<evidence type="ECO:0000256" key="1">
    <source>
        <dbReference type="ARBA" id="ARBA00004370"/>
    </source>
</evidence>
<evidence type="ECO:0000256" key="3">
    <source>
        <dbReference type="ARBA" id="ARBA00022781"/>
    </source>
</evidence>
<comment type="function">
    <text evidence="7">This protein is part of the stalk that links CF(0) to CF(1). It either transmits conformational changes from CF(0) to CF(1) or is implicated in proton conduction.</text>
</comment>
<comment type="function">
    <text evidence="7">F(1)F(0) ATP synthase produces ATP from ADP in the presence of a proton or sodium gradient. F-type ATPases consist of two structural domains, F(1) containing the extramembraneous catalytic core and F(0) containing the membrane proton channel, linked together by a central stalk and a peripheral stalk. During catalysis, ATP synthesis in the catalytic domain of F(1) is coupled via a rotary mechanism of the central stalk subunits to proton translocation.</text>
</comment>
<keyword evidence="7" id="KW-1003">Cell membrane</keyword>
<keyword evidence="2 7" id="KW-0813">Transport</keyword>
<dbReference type="EMBL" id="ACBY02000023">
    <property type="protein sequence ID" value="EFB75621.1"/>
    <property type="molecule type" value="Genomic_DNA"/>
</dbReference>
<dbReference type="GO" id="GO:0046933">
    <property type="term" value="F:proton-transporting ATP synthase activity, rotational mechanism"/>
    <property type="evidence" value="ECO:0007669"/>
    <property type="project" value="UniProtKB-UniRule"/>
</dbReference>